<sequence length="374" mass="42573">MKVIVIGGGLAGLFNAILLNRAGYEVTLIERKTYPFHRVCGEYISNEVVPFLQQLGIHPEQLGAAKISELELTGISGKKFSRKLGLGGFGISRYAFDDFLYRKAKAAGVEFMLNTKVDDVQFINEGFEVHLSSGEVLKSPLVIGSFGKRSNLDQKLKRSFFYQRSPFFAVKYHIKADFPNNLIQLNNFKGGYCGVTAVEDNKFCLCYLAHQKQLKQWGNITAFEEQVVRKNPALNQLFQNSDFLWNKPKVINEISFEKKSLVKQHILMSGDTAGMIVPLCGNGMSMAIHSAKILTENIRQFYRKNDLNQQGRQKLEQSYIKQWDTIFATRLWTGRQLQPLFRHTYLTETALSLLDRFPVIADKLIEKTHGQPFI</sequence>
<dbReference type="PRINTS" id="PR00420">
    <property type="entry name" value="RNGMNOXGNASE"/>
</dbReference>
<reference evidence="2 3" key="1">
    <citation type="submission" date="2019-12" db="EMBL/GenBank/DDBJ databases">
        <title>Mucilaginibacter sp. HMF7410 genome sequencing and assembly.</title>
        <authorList>
            <person name="Kang H."/>
            <person name="Cha I."/>
            <person name="Kim H."/>
            <person name="Joh K."/>
        </authorList>
    </citation>
    <scope>NUCLEOTIDE SEQUENCE [LARGE SCALE GENOMIC DNA]</scope>
    <source>
        <strain evidence="2 3">HMF7410</strain>
    </source>
</reference>
<evidence type="ECO:0000313" key="2">
    <source>
        <dbReference type="EMBL" id="MVN22833.1"/>
    </source>
</evidence>
<dbReference type="RefSeq" id="WP_157568473.1">
    <property type="nucleotide sequence ID" value="NZ_WPIK01000014.1"/>
</dbReference>
<name>A0A7K1SZV4_9SPHI</name>
<dbReference type="PANTHER" id="PTHR42685">
    <property type="entry name" value="GERANYLGERANYL DIPHOSPHATE REDUCTASE"/>
    <property type="match status" value="1"/>
</dbReference>
<proteinExistence type="predicted"/>
<dbReference type="InterPro" id="IPR036188">
    <property type="entry name" value="FAD/NAD-bd_sf"/>
</dbReference>
<feature type="domain" description="FAD-binding" evidence="1">
    <location>
        <begin position="2"/>
        <end position="303"/>
    </location>
</feature>
<dbReference type="InterPro" id="IPR050407">
    <property type="entry name" value="Geranylgeranyl_reductase"/>
</dbReference>
<dbReference type="GO" id="GO:0071949">
    <property type="term" value="F:FAD binding"/>
    <property type="evidence" value="ECO:0007669"/>
    <property type="project" value="InterPro"/>
</dbReference>
<organism evidence="2 3">
    <name type="scientific">Mucilaginibacter arboris</name>
    <dbReference type="NCBI Taxonomy" id="2682090"/>
    <lineage>
        <taxon>Bacteria</taxon>
        <taxon>Pseudomonadati</taxon>
        <taxon>Bacteroidota</taxon>
        <taxon>Sphingobacteriia</taxon>
        <taxon>Sphingobacteriales</taxon>
        <taxon>Sphingobacteriaceae</taxon>
        <taxon>Mucilaginibacter</taxon>
    </lineage>
</organism>
<dbReference type="Proteomes" id="UP000462014">
    <property type="component" value="Unassembled WGS sequence"/>
</dbReference>
<evidence type="ECO:0000259" key="1">
    <source>
        <dbReference type="Pfam" id="PF01494"/>
    </source>
</evidence>
<dbReference type="Gene3D" id="3.50.50.60">
    <property type="entry name" value="FAD/NAD(P)-binding domain"/>
    <property type="match status" value="1"/>
</dbReference>
<gene>
    <name evidence="2" type="ORF">GO621_14995</name>
</gene>
<dbReference type="SUPFAM" id="SSF51905">
    <property type="entry name" value="FAD/NAD(P)-binding domain"/>
    <property type="match status" value="1"/>
</dbReference>
<keyword evidence="3" id="KW-1185">Reference proteome</keyword>
<dbReference type="InterPro" id="IPR002938">
    <property type="entry name" value="FAD-bd"/>
</dbReference>
<dbReference type="EMBL" id="WPIK01000014">
    <property type="protein sequence ID" value="MVN22833.1"/>
    <property type="molecule type" value="Genomic_DNA"/>
</dbReference>
<dbReference type="PANTHER" id="PTHR42685:SF22">
    <property type="entry name" value="CONDITIONED MEDIUM FACTOR RECEPTOR 1"/>
    <property type="match status" value="1"/>
</dbReference>
<dbReference type="Pfam" id="PF01494">
    <property type="entry name" value="FAD_binding_3"/>
    <property type="match status" value="1"/>
</dbReference>
<comment type="caution">
    <text evidence="2">The sequence shown here is derived from an EMBL/GenBank/DDBJ whole genome shotgun (WGS) entry which is preliminary data.</text>
</comment>
<evidence type="ECO:0000313" key="3">
    <source>
        <dbReference type="Proteomes" id="UP000462014"/>
    </source>
</evidence>
<protein>
    <submittedName>
        <fullName evidence="2">NAD(P)-binding protein</fullName>
    </submittedName>
</protein>
<dbReference type="AlphaFoldDB" id="A0A7K1SZV4"/>
<accession>A0A7K1SZV4</accession>